<dbReference type="EMBL" id="ANIE01000005">
    <property type="protein sequence ID" value="KEF31320.1"/>
    <property type="molecule type" value="Genomic_DNA"/>
</dbReference>
<dbReference type="OrthoDB" id="4760165at2"/>
<keyword evidence="3" id="KW-1185">Reference proteome</keyword>
<accession>A0A072NE03</accession>
<comment type="caution">
    <text evidence="2">The sequence shown here is derived from an EMBL/GenBank/DDBJ whole genome shotgun (WGS) entry which is preliminary data.</text>
</comment>
<dbReference type="InterPro" id="IPR016516">
    <property type="entry name" value="UCP07580"/>
</dbReference>
<keyword evidence="1" id="KW-0472">Membrane</keyword>
<feature type="transmembrane region" description="Helical" evidence="1">
    <location>
        <begin position="203"/>
        <end position="227"/>
    </location>
</feature>
<evidence type="ECO:0000313" key="3">
    <source>
        <dbReference type="Proteomes" id="UP000035057"/>
    </source>
</evidence>
<evidence type="ECO:0000313" key="2">
    <source>
        <dbReference type="EMBL" id="KEF31320.1"/>
    </source>
</evidence>
<dbReference type="AlphaFoldDB" id="A0A072NE03"/>
<dbReference type="PIRSF" id="PIRSF007580">
    <property type="entry name" value="UCP07580"/>
    <property type="match status" value="1"/>
</dbReference>
<dbReference type="Pfam" id="PF10118">
    <property type="entry name" value="Metal_hydrol"/>
    <property type="match status" value="1"/>
</dbReference>
<sequence length="312" mass="36085">MTTATAAKATSGAKDYVAQKPKVPIRHMKFDFNVEDADTNFYLNAELASAYFEALSIFLTYGEELVIDTARYHRDLLDDPELKQRVTALIGQEALHSKVHEEWNEILKEHRFPVPLYRFLAENVFNYGFKRFPQPLQLSLMAGIEHFTAVLAEFMMKHEDNFFHSEDEKQRGLWMWHMLEESEHKDIAYDVFQQLSGNYPLRITGFALALFTIWFLVPIGGVAIPFLRNPRKLISRSFWKDAGRSLGLLVGRKDGVYGSTLGHVFDYLRPGFHPNDHDTSEYLAYYKERLLNPETGLLTPYFVKEVIPPVRA</sequence>
<evidence type="ECO:0000256" key="1">
    <source>
        <dbReference type="SAM" id="Phobius"/>
    </source>
</evidence>
<reference evidence="2 3" key="1">
    <citation type="submission" date="2012-12" db="EMBL/GenBank/DDBJ databases">
        <title>Genome assembly of Marinobacter sp. AK21.</title>
        <authorList>
            <person name="Khatri I."/>
            <person name="Kumar R."/>
            <person name="Vaidya B."/>
            <person name="Subramanian S."/>
            <person name="Pinnaka A."/>
        </authorList>
    </citation>
    <scope>NUCLEOTIDE SEQUENCE [LARGE SCALE GENOMIC DNA]</scope>
    <source>
        <strain evidence="2 3">AK21</strain>
    </source>
</reference>
<keyword evidence="1" id="KW-0812">Transmembrane</keyword>
<dbReference type="PANTHER" id="PTHR39456">
    <property type="entry name" value="METAL-DEPENDENT HYDROLASE"/>
    <property type="match status" value="1"/>
</dbReference>
<keyword evidence="1" id="KW-1133">Transmembrane helix</keyword>
<name>A0A072NE03_9GAMM</name>
<organism evidence="2 3">
    <name type="scientific">Marinobacter nitratireducens</name>
    <dbReference type="NCBI Taxonomy" id="1137280"/>
    <lineage>
        <taxon>Bacteria</taxon>
        <taxon>Pseudomonadati</taxon>
        <taxon>Pseudomonadota</taxon>
        <taxon>Gammaproteobacteria</taxon>
        <taxon>Pseudomonadales</taxon>
        <taxon>Marinobacteraceae</taxon>
        <taxon>Marinobacter</taxon>
    </lineage>
</organism>
<dbReference type="PANTHER" id="PTHR39456:SF1">
    <property type="entry name" value="METAL-DEPENDENT HYDROLASE"/>
    <property type="match status" value="1"/>
</dbReference>
<evidence type="ECO:0008006" key="4">
    <source>
        <dbReference type="Google" id="ProtNLM"/>
    </source>
</evidence>
<gene>
    <name evidence="2" type="ORF">D777_01669</name>
</gene>
<proteinExistence type="predicted"/>
<protein>
    <recommendedName>
        <fullName evidence="4">Metal-dependent hydrolase</fullName>
    </recommendedName>
</protein>
<dbReference type="Proteomes" id="UP000035057">
    <property type="component" value="Unassembled WGS sequence"/>
</dbReference>
<dbReference type="RefSeq" id="WP_036130141.1">
    <property type="nucleotide sequence ID" value="NZ_ANIE01000005.1"/>
</dbReference>
<dbReference type="STRING" id="1137280.D777_01669"/>
<dbReference type="PATRIC" id="fig|1137280.3.peg.1482"/>